<dbReference type="RefSeq" id="WP_110464676.1">
    <property type="nucleotide sequence ID" value="NZ_JAMOFZ010000003.1"/>
</dbReference>
<keyword evidence="2" id="KW-1185">Reference proteome</keyword>
<protein>
    <recommendedName>
        <fullName evidence="3">Histidine kinase</fullName>
    </recommendedName>
</protein>
<comment type="caution">
    <text evidence="1">The sequence shown here is derived from an EMBL/GenBank/DDBJ whole genome shotgun (WGS) entry which is preliminary data.</text>
</comment>
<gene>
    <name evidence="1" type="ORF">DFQ15_103167</name>
</gene>
<accession>A0A318SWK9</accession>
<dbReference type="EMBL" id="QJTC01000003">
    <property type="protein sequence ID" value="PYE79179.1"/>
    <property type="molecule type" value="Genomic_DNA"/>
</dbReference>
<dbReference type="OrthoDB" id="8808674at2"/>
<evidence type="ECO:0008006" key="3">
    <source>
        <dbReference type="Google" id="ProtNLM"/>
    </source>
</evidence>
<proteinExistence type="predicted"/>
<sequence length="222" mass="24165">MSPDDRGALAPADAWHAAGVRHELLMRVLPAIRHDMAGPLSVVRMGNTVLRRYLGAEPFDMAQSLKRLGQTEEQLQLTVVGIRSLSRWDTEATDGQRAPADIAQAMEMARPMLDLYDMQLSESAAAPADWPEVIPGRVLYAVLGTLCYLQDSATAPMAIRAVAADGGLHFHRTPTGAAFDLSMRPSARRLQVDAAALQMLCADLRWPLDVTADRVILRAPTA</sequence>
<dbReference type="Proteomes" id="UP000247540">
    <property type="component" value="Unassembled WGS sequence"/>
</dbReference>
<dbReference type="AlphaFoldDB" id="A0A318SWK9"/>
<evidence type="ECO:0000313" key="1">
    <source>
        <dbReference type="EMBL" id="PYE79179.1"/>
    </source>
</evidence>
<evidence type="ECO:0000313" key="2">
    <source>
        <dbReference type="Proteomes" id="UP000247540"/>
    </source>
</evidence>
<name>A0A318SWK9_9BURK</name>
<reference evidence="1 2" key="1">
    <citation type="submission" date="2018-06" db="EMBL/GenBank/DDBJ databases">
        <title>Genomic Encyclopedia of Type Strains, Phase III (KMG-III): the genomes of soil and plant-associated and newly described type strains.</title>
        <authorList>
            <person name="Whitman W."/>
        </authorList>
    </citation>
    <scope>NUCLEOTIDE SEQUENCE [LARGE SCALE GENOMIC DNA]</scope>
    <source>
        <strain evidence="1 2">CECT 7646</strain>
    </source>
</reference>
<organism evidence="1 2">
    <name type="scientific">Xylophilus ampelinus</name>
    <dbReference type="NCBI Taxonomy" id="54067"/>
    <lineage>
        <taxon>Bacteria</taxon>
        <taxon>Pseudomonadati</taxon>
        <taxon>Pseudomonadota</taxon>
        <taxon>Betaproteobacteria</taxon>
        <taxon>Burkholderiales</taxon>
        <taxon>Xylophilus</taxon>
    </lineage>
</organism>